<dbReference type="OrthoDB" id="10295131at2759"/>
<dbReference type="AlphaFoldDB" id="A0A0L0HDZ4"/>
<evidence type="ECO:0000256" key="1">
    <source>
        <dbReference type="ARBA" id="ARBA00007837"/>
    </source>
</evidence>
<feature type="signal peptide" evidence="2">
    <location>
        <begin position="1"/>
        <end position="19"/>
    </location>
</feature>
<feature type="domain" description="Pyruvate phosphate dikinase AMP/ATP-binding" evidence="3">
    <location>
        <begin position="358"/>
        <end position="564"/>
    </location>
</feature>
<dbReference type="InterPro" id="IPR002192">
    <property type="entry name" value="PPDK_AMP/ATP-bd"/>
</dbReference>
<keyword evidence="2" id="KW-0732">Signal</keyword>
<dbReference type="PANTHER" id="PTHR47453:SF1">
    <property type="entry name" value="PHOSPHOGLUCAN, WATER DIKINASE, CHLOROPLASTIC"/>
    <property type="match status" value="1"/>
</dbReference>
<name>A0A0L0HDZ4_SPIPD</name>
<comment type="similarity">
    <text evidence="1">Belongs to the PEP-utilizing enzyme family.</text>
</comment>
<gene>
    <name evidence="4" type="ORF">SPPG_05052</name>
</gene>
<evidence type="ECO:0000256" key="2">
    <source>
        <dbReference type="SAM" id="SignalP"/>
    </source>
</evidence>
<feature type="chain" id="PRO_5005540043" description="Pyruvate phosphate dikinase AMP/ATP-binding domain-containing protein" evidence="2">
    <location>
        <begin position="20"/>
        <end position="720"/>
    </location>
</feature>
<dbReference type="InParanoid" id="A0A0L0HDZ4"/>
<dbReference type="SUPFAM" id="SSF56059">
    <property type="entry name" value="Glutathione synthetase ATP-binding domain-like"/>
    <property type="match status" value="1"/>
</dbReference>
<evidence type="ECO:0000313" key="4">
    <source>
        <dbReference type="EMBL" id="KNC99670.1"/>
    </source>
</evidence>
<evidence type="ECO:0000259" key="3">
    <source>
        <dbReference type="Pfam" id="PF01326"/>
    </source>
</evidence>
<keyword evidence="5" id="KW-1185">Reference proteome</keyword>
<proteinExistence type="inferred from homology"/>
<evidence type="ECO:0000313" key="5">
    <source>
        <dbReference type="Proteomes" id="UP000053201"/>
    </source>
</evidence>
<dbReference type="VEuPathDB" id="FungiDB:SPPG_05052"/>
<dbReference type="Pfam" id="PF01326">
    <property type="entry name" value="PPDK_N"/>
    <property type="match status" value="1"/>
</dbReference>
<protein>
    <recommendedName>
        <fullName evidence="3">Pyruvate phosphate dikinase AMP/ATP-binding domain-containing protein</fullName>
    </recommendedName>
</protein>
<dbReference type="InterPro" id="IPR013815">
    <property type="entry name" value="ATP_grasp_subdomain_1"/>
</dbReference>
<dbReference type="Proteomes" id="UP000053201">
    <property type="component" value="Unassembled WGS sequence"/>
</dbReference>
<dbReference type="GO" id="GO:0005524">
    <property type="term" value="F:ATP binding"/>
    <property type="evidence" value="ECO:0007669"/>
    <property type="project" value="InterPro"/>
</dbReference>
<reference evidence="4 5" key="1">
    <citation type="submission" date="2009-08" db="EMBL/GenBank/DDBJ databases">
        <title>The Genome Sequence of Spizellomyces punctatus strain DAOM BR117.</title>
        <authorList>
            <consortium name="The Broad Institute Genome Sequencing Platform"/>
            <person name="Russ C."/>
            <person name="Cuomo C."/>
            <person name="Shea T."/>
            <person name="Young S.K."/>
            <person name="Zeng Q."/>
            <person name="Koehrsen M."/>
            <person name="Haas B."/>
            <person name="Borodovsky M."/>
            <person name="Guigo R."/>
            <person name="Alvarado L."/>
            <person name="Berlin A."/>
            <person name="Bochicchio J."/>
            <person name="Borenstein D."/>
            <person name="Chapman S."/>
            <person name="Chen Z."/>
            <person name="Engels R."/>
            <person name="Freedman E."/>
            <person name="Gellesch M."/>
            <person name="Goldberg J."/>
            <person name="Griggs A."/>
            <person name="Gujja S."/>
            <person name="Heiman D."/>
            <person name="Hepburn T."/>
            <person name="Howarth C."/>
            <person name="Jen D."/>
            <person name="Larson L."/>
            <person name="Lewis B."/>
            <person name="Mehta T."/>
            <person name="Park D."/>
            <person name="Pearson M."/>
            <person name="Roberts A."/>
            <person name="Saif S."/>
            <person name="Shenoy N."/>
            <person name="Sisk P."/>
            <person name="Stolte C."/>
            <person name="Sykes S."/>
            <person name="Thomson T."/>
            <person name="Walk T."/>
            <person name="White J."/>
            <person name="Yandava C."/>
            <person name="Burger G."/>
            <person name="Gray M.W."/>
            <person name="Holland P.W.H."/>
            <person name="King N."/>
            <person name="Lang F.B.F."/>
            <person name="Roger A.J."/>
            <person name="Ruiz-Trillo I."/>
            <person name="Lander E."/>
            <person name="Nusbaum C."/>
        </authorList>
    </citation>
    <scope>NUCLEOTIDE SEQUENCE [LARGE SCALE GENOMIC DNA]</scope>
    <source>
        <strain evidence="4 5">DAOM BR117</strain>
    </source>
</reference>
<sequence length="720" mass="78926">MRLAQPFLLLVALCTYALAAPLPESTGYLSKLNSLEDFDSIATNVDSGSSNSNFGKATKFLIDNRNAQAPVIYFINANGAGDEHQYHYYFAAKYLKNFNRDFNDLDVFNDKTYFSQEKSFYAGVVRAYTLQNQTFVGFQFYPQDVLKEQTILHAARVVRNAAPTLDLRFVATGSHQTVATIKQQLDEIKVPALQFDAILGDVTYAPIVQGTSYGILRLRPAEDATTPRDIVILDVLPLYLSVLSGVITTQFQDANSHVSLKSRERGTPDCYLKSASTDPAILALVGKPVKFTVGPSKATIEAATQEEVDDYHEALNAKRQPIVMNYDKTFDQVVSYDTMCPRSNTFVAAAACMAKKNIFGSKAANLAFLAHPTALGRATEKGTLSEQYGYDLSPEGFGIPFKFYDDLVNLPENANLKKAIESLQASVNQDKLAKAELTKAVADLQKLFYAAKIPQAVLDKVNAAAAALATKIGDPKLKLKFRSSASAEDIEGFDGAGLYSSFSAKIHEKDTTSPCTYDPVEDEMNPKRIDCALRGVYASLYNVRGIEERRFARIEGGITMGIAVVPKYARESPVLANSVVVTKIQDATQRDLAGYTIGSQELNGLVTNPEPGTLSEMTWAIQAIRGRPVAFNTLRQAVPKPGGPARTSRVLTDQQLTDTVKITQKLEITYCAAKAGGNRIGACEDVPFEPVETKEGALDLEVKYLENGHYVFKQIREFHG</sequence>
<accession>A0A0L0HDZ4</accession>
<organism evidence="4 5">
    <name type="scientific">Spizellomyces punctatus (strain DAOM BR117)</name>
    <dbReference type="NCBI Taxonomy" id="645134"/>
    <lineage>
        <taxon>Eukaryota</taxon>
        <taxon>Fungi</taxon>
        <taxon>Fungi incertae sedis</taxon>
        <taxon>Chytridiomycota</taxon>
        <taxon>Chytridiomycota incertae sedis</taxon>
        <taxon>Chytridiomycetes</taxon>
        <taxon>Spizellomycetales</taxon>
        <taxon>Spizellomycetaceae</taxon>
        <taxon>Spizellomyces</taxon>
    </lineage>
</organism>
<dbReference type="Gene3D" id="3.30.1490.20">
    <property type="entry name" value="ATP-grasp fold, A domain"/>
    <property type="match status" value="1"/>
</dbReference>
<dbReference type="GO" id="GO:0016301">
    <property type="term" value="F:kinase activity"/>
    <property type="evidence" value="ECO:0007669"/>
    <property type="project" value="InterPro"/>
</dbReference>
<dbReference type="EMBL" id="KQ257457">
    <property type="protein sequence ID" value="KNC99670.1"/>
    <property type="molecule type" value="Genomic_DNA"/>
</dbReference>
<dbReference type="GeneID" id="27688466"/>
<dbReference type="PANTHER" id="PTHR47453">
    <property type="entry name" value="PHOSPHOGLUCAN, WATER DIKINASE, CHLOROPLASTIC"/>
    <property type="match status" value="1"/>
</dbReference>
<dbReference type="RefSeq" id="XP_016607710.1">
    <property type="nucleotide sequence ID" value="XM_016753289.1"/>
</dbReference>
<dbReference type="OMA" id="VWNWRAF"/>